<dbReference type="Gene3D" id="3.30.1060.10">
    <property type="entry name" value="Peptide methionine sulphoxide reductase MsrA"/>
    <property type="match status" value="1"/>
</dbReference>
<evidence type="ECO:0000256" key="2">
    <source>
        <dbReference type="ARBA" id="ARBA00023002"/>
    </source>
</evidence>
<dbReference type="InterPro" id="IPR002579">
    <property type="entry name" value="Met_Sox_Rdtase_MsrB_dom"/>
</dbReference>
<dbReference type="GO" id="GO:0033744">
    <property type="term" value="F:L-methionine:thioredoxin-disulfide S-oxidoreductase activity"/>
    <property type="evidence" value="ECO:0007669"/>
    <property type="project" value="RHEA"/>
</dbReference>
<protein>
    <recommendedName>
        <fullName evidence="7">Peptide methionine sulfoxide reductase MsrA</fullName>
        <shortName evidence="7">Protein-methionine-S-oxide reductase</shortName>
        <ecNumber evidence="7">1.8.4.11</ecNumber>
    </recommendedName>
    <alternativeName>
        <fullName evidence="7">Peptide-methionine (S)-S-oxide reductase</fullName>
        <shortName evidence="7">Peptide Met(O) reductase</shortName>
    </alternativeName>
</protein>
<reference evidence="9 10" key="1">
    <citation type="submission" date="2016-02" db="EMBL/GenBank/DDBJ databases">
        <authorList>
            <person name="Wen L."/>
            <person name="He K."/>
            <person name="Yang H."/>
        </authorList>
    </citation>
    <scope>NUCLEOTIDE SEQUENCE [LARGE SCALE GENOMIC DNA]</scope>
    <source>
        <strain evidence="9 10">MJR8628A</strain>
    </source>
</reference>
<dbReference type="GO" id="GO:0033743">
    <property type="term" value="F:peptide-methionine (R)-S-oxide reductase activity"/>
    <property type="evidence" value="ECO:0007669"/>
    <property type="project" value="UniProtKB-EC"/>
</dbReference>
<evidence type="ECO:0000256" key="7">
    <source>
        <dbReference type="HAMAP-Rule" id="MF_01401"/>
    </source>
</evidence>
<comment type="similarity">
    <text evidence="1 7">Belongs to the MsrA Met sulfoxide reductase family.</text>
</comment>
<evidence type="ECO:0000259" key="8">
    <source>
        <dbReference type="PROSITE" id="PS51790"/>
    </source>
</evidence>
<feature type="active site" evidence="7">
    <location>
        <position position="11"/>
    </location>
</feature>
<dbReference type="InterPro" id="IPR011057">
    <property type="entry name" value="Mss4-like_sf"/>
</dbReference>
<evidence type="ECO:0000313" key="10">
    <source>
        <dbReference type="Proteomes" id="UP000070326"/>
    </source>
</evidence>
<gene>
    <name evidence="7" type="primary">msrA</name>
    <name evidence="9" type="ORF">HMPREF3195_00238</name>
</gene>
<comment type="catalytic activity">
    <reaction evidence="5">
        <text>L-methionyl-[protein] + [thioredoxin]-disulfide + H2O = L-methionyl-(R)-S-oxide-[protein] + [thioredoxin]-dithiol</text>
        <dbReference type="Rhea" id="RHEA:24164"/>
        <dbReference type="Rhea" id="RHEA-COMP:10698"/>
        <dbReference type="Rhea" id="RHEA-COMP:10700"/>
        <dbReference type="Rhea" id="RHEA-COMP:12313"/>
        <dbReference type="Rhea" id="RHEA-COMP:12314"/>
        <dbReference type="ChEBI" id="CHEBI:15377"/>
        <dbReference type="ChEBI" id="CHEBI:16044"/>
        <dbReference type="ChEBI" id="CHEBI:29950"/>
        <dbReference type="ChEBI" id="CHEBI:45764"/>
        <dbReference type="ChEBI" id="CHEBI:50058"/>
        <dbReference type="EC" id="1.8.4.12"/>
    </reaction>
</comment>
<dbReference type="SUPFAM" id="SSF55068">
    <property type="entry name" value="Peptide methionine sulfoxide reductase"/>
    <property type="match status" value="1"/>
</dbReference>
<dbReference type="RefSeq" id="WP_002844031.1">
    <property type="nucleotide sequence ID" value="NZ_CAMPYD010000009.1"/>
</dbReference>
<evidence type="ECO:0000256" key="5">
    <source>
        <dbReference type="ARBA" id="ARBA00048488"/>
    </source>
</evidence>
<dbReference type="GO" id="GO:0008113">
    <property type="term" value="F:peptide-methionine (S)-S-oxide reductase activity"/>
    <property type="evidence" value="ECO:0007669"/>
    <property type="project" value="UniProtKB-UniRule"/>
</dbReference>
<dbReference type="InterPro" id="IPR036509">
    <property type="entry name" value="Met_Sox_Rdtase_MsrA_sf"/>
</dbReference>
<dbReference type="SUPFAM" id="SSF51316">
    <property type="entry name" value="Mss4-like"/>
    <property type="match status" value="1"/>
</dbReference>
<dbReference type="PROSITE" id="PS51790">
    <property type="entry name" value="MSRB"/>
    <property type="match status" value="1"/>
</dbReference>
<dbReference type="eggNOG" id="COG0229">
    <property type="taxonomic scope" value="Bacteria"/>
</dbReference>
<dbReference type="Gene3D" id="2.170.150.20">
    <property type="entry name" value="Peptide methionine sulfoxide reductase"/>
    <property type="match status" value="1"/>
</dbReference>
<keyword evidence="2 7" id="KW-0560">Oxidoreductase</keyword>
<dbReference type="EMBL" id="LSQZ01000008">
    <property type="protein sequence ID" value="KXI14429.1"/>
    <property type="molecule type" value="Genomic_DNA"/>
</dbReference>
<comment type="catalytic activity">
    <reaction evidence="4 7">
        <text>L-methionyl-[protein] + [thioredoxin]-disulfide + H2O = L-methionyl-(S)-S-oxide-[protein] + [thioredoxin]-dithiol</text>
        <dbReference type="Rhea" id="RHEA:14217"/>
        <dbReference type="Rhea" id="RHEA-COMP:10698"/>
        <dbReference type="Rhea" id="RHEA-COMP:10700"/>
        <dbReference type="Rhea" id="RHEA-COMP:12313"/>
        <dbReference type="Rhea" id="RHEA-COMP:12315"/>
        <dbReference type="ChEBI" id="CHEBI:15377"/>
        <dbReference type="ChEBI" id="CHEBI:16044"/>
        <dbReference type="ChEBI" id="CHEBI:29950"/>
        <dbReference type="ChEBI" id="CHEBI:44120"/>
        <dbReference type="ChEBI" id="CHEBI:50058"/>
        <dbReference type="EC" id="1.8.4.11"/>
    </reaction>
</comment>
<dbReference type="InterPro" id="IPR002569">
    <property type="entry name" value="Met_Sox_Rdtase_MsrA_dom"/>
</dbReference>
<dbReference type="FunFam" id="2.170.150.20:FF:000003">
    <property type="entry name" value="Peptide methionine sulfoxide reductase MsrB"/>
    <property type="match status" value="1"/>
</dbReference>
<dbReference type="EC" id="1.8.4.11" evidence="7"/>
<dbReference type="PATRIC" id="fig|1261.3.peg.315"/>
<comment type="function">
    <text evidence="7">Has an important function as a repair enzyme for proteins that have been inactivated by oxidation. Catalyzes the reversible oxidation-reduction of methionine sulfoxide in proteins to methionine.</text>
</comment>
<dbReference type="NCBIfam" id="TIGR00357">
    <property type="entry name" value="peptide-methionine (R)-S-oxide reductase MsrB"/>
    <property type="match status" value="1"/>
</dbReference>
<evidence type="ECO:0000256" key="4">
    <source>
        <dbReference type="ARBA" id="ARBA00047806"/>
    </source>
</evidence>
<dbReference type="PANTHER" id="PTHR43774">
    <property type="entry name" value="PEPTIDE METHIONINE SULFOXIDE REDUCTASE"/>
    <property type="match status" value="1"/>
</dbReference>
<sequence length="314" mass="36702">MEKLATFAGGCFWCMVKPFTSYEGVLDLKVGYTGGQTDNPTYKEVCSGKTGHFEAVQIRYDDRITYEEILEVFWRQIDPFNPAGQFADIGSQYHTAIFYHDEDQKRIATYYKDKLERESDKKVFTKIIPAEKFYPAEDNHQDYYKTQSRHYEMYYRNSGRHNFLKAYWDRNNDLREERRDILSDISFEVTQNDMTEVPFENEYYDNFDKGIYVDIVDGQPLFSSSDKFDSGCGWPAFSKPIKDTSIHKRADYSFGMSRTEVRSLKANSHLGHVFEDGPDSLGGNRYCINSAALKFIPLEKMEELGYGEYIKYVK</sequence>
<accession>A0A135YYG2</accession>
<feature type="domain" description="MsrB" evidence="8">
    <location>
        <begin position="175"/>
        <end position="298"/>
    </location>
</feature>
<dbReference type="PANTHER" id="PTHR43774:SF1">
    <property type="entry name" value="PEPTIDE METHIONINE SULFOXIDE REDUCTASE MSRA 2"/>
    <property type="match status" value="1"/>
</dbReference>
<dbReference type="Pfam" id="PF01625">
    <property type="entry name" value="PMSR"/>
    <property type="match status" value="1"/>
</dbReference>
<dbReference type="GeneID" id="79843102"/>
<name>A0A135YYG2_9FIRM</name>
<keyword evidence="3" id="KW-0511">Multifunctional enzyme</keyword>
<dbReference type="NCBIfam" id="TIGR00401">
    <property type="entry name" value="msrA"/>
    <property type="match status" value="1"/>
</dbReference>
<dbReference type="Proteomes" id="UP000070326">
    <property type="component" value="Unassembled WGS sequence"/>
</dbReference>
<comment type="catalytic activity">
    <reaction evidence="6 7">
        <text>[thioredoxin]-disulfide + L-methionine + H2O = L-methionine (S)-S-oxide + [thioredoxin]-dithiol</text>
        <dbReference type="Rhea" id="RHEA:19993"/>
        <dbReference type="Rhea" id="RHEA-COMP:10698"/>
        <dbReference type="Rhea" id="RHEA-COMP:10700"/>
        <dbReference type="ChEBI" id="CHEBI:15377"/>
        <dbReference type="ChEBI" id="CHEBI:29950"/>
        <dbReference type="ChEBI" id="CHEBI:50058"/>
        <dbReference type="ChEBI" id="CHEBI:57844"/>
        <dbReference type="ChEBI" id="CHEBI:58772"/>
        <dbReference type="EC" id="1.8.4.11"/>
    </reaction>
</comment>
<evidence type="ECO:0000256" key="6">
    <source>
        <dbReference type="ARBA" id="ARBA00048782"/>
    </source>
</evidence>
<evidence type="ECO:0000256" key="3">
    <source>
        <dbReference type="ARBA" id="ARBA00023268"/>
    </source>
</evidence>
<dbReference type="eggNOG" id="COG0225">
    <property type="taxonomic scope" value="Bacteria"/>
</dbReference>
<comment type="caution">
    <text evidence="9">The sequence shown here is derived from an EMBL/GenBank/DDBJ whole genome shotgun (WGS) entry which is preliminary data.</text>
</comment>
<dbReference type="AlphaFoldDB" id="A0A135YYG2"/>
<dbReference type="Pfam" id="PF01641">
    <property type="entry name" value="SelR"/>
    <property type="match status" value="1"/>
</dbReference>
<evidence type="ECO:0000256" key="1">
    <source>
        <dbReference type="ARBA" id="ARBA00005591"/>
    </source>
</evidence>
<proteinExistence type="inferred from homology"/>
<dbReference type="STRING" id="1261.HMPREF3195_00238"/>
<evidence type="ECO:0000313" key="9">
    <source>
        <dbReference type="EMBL" id="KXI14429.1"/>
    </source>
</evidence>
<organism evidence="9 10">
    <name type="scientific">Peptostreptococcus anaerobius</name>
    <dbReference type="NCBI Taxonomy" id="1261"/>
    <lineage>
        <taxon>Bacteria</taxon>
        <taxon>Bacillati</taxon>
        <taxon>Bacillota</taxon>
        <taxon>Clostridia</taxon>
        <taxon>Peptostreptococcales</taxon>
        <taxon>Peptostreptococcaceae</taxon>
        <taxon>Peptostreptococcus</taxon>
    </lineage>
</organism>
<dbReference type="HAMAP" id="MF_01401">
    <property type="entry name" value="MsrA"/>
    <property type="match status" value="1"/>
</dbReference>